<dbReference type="PANTHER" id="PTHR16146">
    <property type="entry name" value="INTELECTIN"/>
    <property type="match status" value="1"/>
</dbReference>
<keyword evidence="5" id="KW-0732">Signal</keyword>
<keyword evidence="3" id="KW-0176">Collagen</keyword>
<feature type="domain" description="Fibrinogen C-terminal" evidence="6">
    <location>
        <begin position="115"/>
        <end position="168"/>
    </location>
</feature>
<gene>
    <name evidence="7" type="ORF">PEVE_00035604</name>
</gene>
<reference evidence="7 8" key="1">
    <citation type="submission" date="2022-05" db="EMBL/GenBank/DDBJ databases">
        <authorList>
            <consortium name="Genoscope - CEA"/>
            <person name="William W."/>
        </authorList>
    </citation>
    <scope>NUCLEOTIDE SEQUENCE [LARGE SCALE GENOMIC DNA]</scope>
</reference>
<comment type="subcellular location">
    <subcellularLocation>
        <location evidence="1">Secreted</location>
    </subcellularLocation>
</comment>
<evidence type="ECO:0000313" key="7">
    <source>
        <dbReference type="EMBL" id="CAH3198063.1"/>
    </source>
</evidence>
<dbReference type="SUPFAM" id="SSF56496">
    <property type="entry name" value="Fibrinogen C-terminal domain-like"/>
    <property type="match status" value="1"/>
</dbReference>
<evidence type="ECO:0000256" key="1">
    <source>
        <dbReference type="ARBA" id="ARBA00004613"/>
    </source>
</evidence>
<evidence type="ECO:0000256" key="2">
    <source>
        <dbReference type="ARBA" id="ARBA00022525"/>
    </source>
</evidence>
<evidence type="ECO:0000256" key="4">
    <source>
        <dbReference type="ARBA" id="ARBA00023157"/>
    </source>
</evidence>
<dbReference type="InterPro" id="IPR002181">
    <property type="entry name" value="Fibrinogen_a/b/g_C_dom"/>
</dbReference>
<keyword evidence="2" id="KW-0964">Secreted</keyword>
<dbReference type="PROSITE" id="PS51406">
    <property type="entry name" value="FIBRINOGEN_C_2"/>
    <property type="match status" value="1"/>
</dbReference>
<dbReference type="InterPro" id="IPR003609">
    <property type="entry name" value="Pan_app"/>
</dbReference>
<accession>A0ABN8T2H7</accession>
<dbReference type="PANTHER" id="PTHR16146:SF46">
    <property type="entry name" value="INTELECTIN-1A-RELATED"/>
    <property type="match status" value="1"/>
</dbReference>
<sequence length="334" mass="37963">MFETALILLYLTTVVKTKEEGVYFKVRENHFLVDEKTVWDQKVDSLLSCSQICGRRYDCKYVNFKKDQGICSISDRQSSGKVVQRKGYFYLKKVGYLSKWLITSIDYQAIPSAGTTRQVAVSSCQILRSQSPIPTSGIYWINPKGESQANAFKSYCDMETDGGGWTLVWSYTFTNYSRFTSKSNAITPRPSWSVKSNVDVPISTTPPLNETDFNAVNFSEWKQLGSRVLIKSNINNWLVCEPGTGSFVNWKDGSMSCQIVKRVTDTCNMTLAPSKFASSKGYGPMFYSTGYWNSTYYYFDGFTRNNWPTHDPCGKNRAKHLKNVGDPHGNIYIR</sequence>
<comment type="caution">
    <text evidence="7">The sequence shown here is derived from an EMBL/GenBank/DDBJ whole genome shotgun (WGS) entry which is preliminary data.</text>
</comment>
<evidence type="ECO:0000256" key="5">
    <source>
        <dbReference type="SAM" id="SignalP"/>
    </source>
</evidence>
<dbReference type="Pfam" id="PF00024">
    <property type="entry name" value="PAN_1"/>
    <property type="match status" value="1"/>
</dbReference>
<keyword evidence="4" id="KW-1015">Disulfide bond</keyword>
<dbReference type="Gene3D" id="2.60.120.1000">
    <property type="match status" value="1"/>
</dbReference>
<evidence type="ECO:0000313" key="8">
    <source>
        <dbReference type="Proteomes" id="UP001159427"/>
    </source>
</evidence>
<dbReference type="Pfam" id="PF01410">
    <property type="entry name" value="COLFI"/>
    <property type="match status" value="1"/>
</dbReference>
<evidence type="ECO:0000259" key="6">
    <source>
        <dbReference type="PROSITE" id="PS51406"/>
    </source>
</evidence>
<organism evidence="7 8">
    <name type="scientific">Porites evermanni</name>
    <dbReference type="NCBI Taxonomy" id="104178"/>
    <lineage>
        <taxon>Eukaryota</taxon>
        <taxon>Metazoa</taxon>
        <taxon>Cnidaria</taxon>
        <taxon>Anthozoa</taxon>
        <taxon>Hexacorallia</taxon>
        <taxon>Scleractinia</taxon>
        <taxon>Fungiina</taxon>
        <taxon>Poritidae</taxon>
        <taxon>Porites</taxon>
    </lineage>
</organism>
<feature type="chain" id="PRO_5045315867" description="Fibrinogen C-terminal domain-containing protein" evidence="5">
    <location>
        <begin position="18"/>
        <end position="334"/>
    </location>
</feature>
<keyword evidence="8" id="KW-1185">Reference proteome</keyword>
<dbReference type="Proteomes" id="UP001159427">
    <property type="component" value="Unassembled WGS sequence"/>
</dbReference>
<dbReference type="InterPro" id="IPR000885">
    <property type="entry name" value="Fib_collagen_C"/>
</dbReference>
<evidence type="ECO:0000256" key="3">
    <source>
        <dbReference type="ARBA" id="ARBA00023119"/>
    </source>
</evidence>
<protein>
    <recommendedName>
        <fullName evidence="6">Fibrinogen C-terminal domain-containing protein</fullName>
    </recommendedName>
</protein>
<dbReference type="NCBIfam" id="NF040941">
    <property type="entry name" value="GGGWT_bact"/>
    <property type="match status" value="1"/>
</dbReference>
<dbReference type="Gene3D" id="3.50.4.10">
    <property type="entry name" value="Hepatocyte Growth Factor"/>
    <property type="match status" value="1"/>
</dbReference>
<name>A0ABN8T2H7_9CNID</name>
<dbReference type="InterPro" id="IPR036056">
    <property type="entry name" value="Fibrinogen-like_C"/>
</dbReference>
<dbReference type="EMBL" id="CALNXI010005539">
    <property type="protein sequence ID" value="CAH3198063.1"/>
    <property type="molecule type" value="Genomic_DNA"/>
</dbReference>
<feature type="signal peptide" evidence="5">
    <location>
        <begin position="1"/>
        <end position="17"/>
    </location>
</feature>
<proteinExistence type="predicted"/>